<evidence type="ECO:0000256" key="1">
    <source>
        <dbReference type="SAM" id="MobiDB-lite"/>
    </source>
</evidence>
<organism evidence="2 3">
    <name type="scientific">Hephaestia caeni</name>
    <dbReference type="NCBI Taxonomy" id="645617"/>
    <lineage>
        <taxon>Bacteria</taxon>
        <taxon>Pseudomonadati</taxon>
        <taxon>Pseudomonadota</taxon>
        <taxon>Alphaproteobacteria</taxon>
        <taxon>Sphingomonadales</taxon>
        <taxon>Sphingomonadaceae</taxon>
        <taxon>Hephaestia</taxon>
    </lineage>
</organism>
<dbReference type="Proteomes" id="UP000266568">
    <property type="component" value="Unassembled WGS sequence"/>
</dbReference>
<dbReference type="OrthoDB" id="8420733at2"/>
<sequence length="63" mass="7105">MKPHRISIVQIFRVERVITVTVDAPDIQSAIDKQSESDAPAFSDPGWRDSWSLEQDHARRASG</sequence>
<dbReference type="AlphaFoldDB" id="A0A397PC86"/>
<dbReference type="RefSeq" id="WP_004211488.1">
    <property type="nucleotide sequence ID" value="NZ_QXDC01000002.1"/>
</dbReference>
<protein>
    <submittedName>
        <fullName evidence="2">Uncharacterized protein</fullName>
    </submittedName>
</protein>
<reference evidence="2 3" key="1">
    <citation type="submission" date="2018-08" db="EMBL/GenBank/DDBJ databases">
        <title>Genomic Encyclopedia of Type Strains, Phase IV (KMG-IV): sequencing the most valuable type-strain genomes for metagenomic binning, comparative biology and taxonomic classification.</title>
        <authorList>
            <person name="Goeker M."/>
        </authorList>
    </citation>
    <scope>NUCLEOTIDE SEQUENCE [LARGE SCALE GENOMIC DNA]</scope>
    <source>
        <strain evidence="2 3">DSM 25527</strain>
    </source>
</reference>
<feature type="region of interest" description="Disordered" evidence="1">
    <location>
        <begin position="31"/>
        <end position="63"/>
    </location>
</feature>
<evidence type="ECO:0000313" key="3">
    <source>
        <dbReference type="Proteomes" id="UP000266568"/>
    </source>
</evidence>
<feature type="compositionally biased region" description="Basic and acidic residues" evidence="1">
    <location>
        <begin position="54"/>
        <end position="63"/>
    </location>
</feature>
<keyword evidence="3" id="KW-1185">Reference proteome</keyword>
<comment type="caution">
    <text evidence="2">The sequence shown here is derived from an EMBL/GenBank/DDBJ whole genome shotgun (WGS) entry which is preliminary data.</text>
</comment>
<dbReference type="EMBL" id="QXDC01000002">
    <property type="protein sequence ID" value="RIA46043.1"/>
    <property type="molecule type" value="Genomic_DNA"/>
</dbReference>
<proteinExistence type="predicted"/>
<name>A0A397PC86_9SPHN</name>
<evidence type="ECO:0000313" key="2">
    <source>
        <dbReference type="EMBL" id="RIA46043.1"/>
    </source>
</evidence>
<gene>
    <name evidence="2" type="ORF">DFR49_0572</name>
</gene>
<accession>A0A397PC86</accession>